<comment type="caution">
    <text evidence="7">The sequence shown here is derived from an EMBL/GenBank/DDBJ whole genome shotgun (WGS) entry which is preliminary data.</text>
</comment>
<evidence type="ECO:0000259" key="6">
    <source>
        <dbReference type="Pfam" id="PF01699"/>
    </source>
</evidence>
<dbReference type="InterPro" id="IPR004481">
    <property type="entry name" value="K/Na/Ca-exchanger"/>
</dbReference>
<keyword evidence="2 5" id="KW-0812">Transmembrane</keyword>
<feature type="transmembrane region" description="Helical" evidence="5">
    <location>
        <begin position="102"/>
        <end position="121"/>
    </location>
</feature>
<sequence>MIYIQYFLLAAATVFFSVKLASYVDMLDRKTDLSGAFIGGVMLAAVTSLPELFTSMTAVFVLDKPSLVQGNVMGSNIFNLSILGVLMIFAHKKFMKAKVAKSNSSSLLFGILMYGCAIAALNLNSDINIMGFHVDIFTIALIVIYAISVKMMNDDDSGDSDENADIALSVQQIVLRFVVFAILLVGASIILTQVSDQLTEELQLGSTVGGAIFLGVATSLPELSASVSLVRMNNFNASIGNIVGSCVFNFMILCFADILYTGSGIYMYDREAIIFAGCGIVASLITYFGLKYKKSSLFVYLAGVGIVIMYVVSIILSI</sequence>
<evidence type="ECO:0000256" key="1">
    <source>
        <dbReference type="ARBA" id="ARBA00004141"/>
    </source>
</evidence>
<comment type="subcellular location">
    <subcellularLocation>
        <location evidence="1">Membrane</location>
        <topology evidence="1">Multi-pass membrane protein</topology>
    </subcellularLocation>
</comment>
<feature type="domain" description="Sodium/calcium exchanger membrane region" evidence="6">
    <location>
        <begin position="174"/>
        <end position="317"/>
    </location>
</feature>
<feature type="transmembrane region" description="Helical" evidence="5">
    <location>
        <begin position="173"/>
        <end position="191"/>
    </location>
</feature>
<dbReference type="PANTHER" id="PTHR10846:SF8">
    <property type="entry name" value="INNER MEMBRANE PROTEIN YRBG"/>
    <property type="match status" value="1"/>
</dbReference>
<proteinExistence type="predicted"/>
<dbReference type="EMBL" id="JAUSUR010000004">
    <property type="protein sequence ID" value="MDQ0361698.1"/>
    <property type="molecule type" value="Genomic_DNA"/>
</dbReference>
<feature type="transmembrane region" description="Helical" evidence="5">
    <location>
        <begin position="36"/>
        <end position="60"/>
    </location>
</feature>
<dbReference type="RefSeq" id="WP_307408647.1">
    <property type="nucleotide sequence ID" value="NZ_JAUSUR010000004.1"/>
</dbReference>
<dbReference type="InterPro" id="IPR044880">
    <property type="entry name" value="NCX_ion-bd_dom_sf"/>
</dbReference>
<keyword evidence="8" id="KW-1185">Reference proteome</keyword>
<evidence type="ECO:0000256" key="2">
    <source>
        <dbReference type="ARBA" id="ARBA00022692"/>
    </source>
</evidence>
<evidence type="ECO:0000313" key="7">
    <source>
        <dbReference type="EMBL" id="MDQ0361698.1"/>
    </source>
</evidence>
<keyword evidence="3 5" id="KW-1133">Transmembrane helix</keyword>
<dbReference type="Pfam" id="PF01699">
    <property type="entry name" value="Na_Ca_ex"/>
    <property type="match status" value="2"/>
</dbReference>
<feature type="transmembrane region" description="Helical" evidence="5">
    <location>
        <begin position="272"/>
        <end position="290"/>
    </location>
</feature>
<dbReference type="PANTHER" id="PTHR10846">
    <property type="entry name" value="SODIUM/POTASSIUM/CALCIUM EXCHANGER"/>
    <property type="match status" value="1"/>
</dbReference>
<accession>A0ABU0E469</accession>
<dbReference type="Proteomes" id="UP001230220">
    <property type="component" value="Unassembled WGS sequence"/>
</dbReference>
<dbReference type="InterPro" id="IPR004837">
    <property type="entry name" value="NaCa_Exmemb"/>
</dbReference>
<evidence type="ECO:0000256" key="5">
    <source>
        <dbReference type="SAM" id="Phobius"/>
    </source>
</evidence>
<evidence type="ECO:0000313" key="8">
    <source>
        <dbReference type="Proteomes" id="UP001230220"/>
    </source>
</evidence>
<feature type="domain" description="Sodium/calcium exchanger membrane region" evidence="6">
    <location>
        <begin position="6"/>
        <end position="149"/>
    </location>
</feature>
<evidence type="ECO:0000256" key="4">
    <source>
        <dbReference type="ARBA" id="ARBA00023136"/>
    </source>
</evidence>
<organism evidence="7 8">
    <name type="scientific">Breznakia pachnodae</name>
    <dbReference type="NCBI Taxonomy" id="265178"/>
    <lineage>
        <taxon>Bacteria</taxon>
        <taxon>Bacillati</taxon>
        <taxon>Bacillota</taxon>
        <taxon>Erysipelotrichia</taxon>
        <taxon>Erysipelotrichales</taxon>
        <taxon>Erysipelotrichaceae</taxon>
        <taxon>Breznakia</taxon>
    </lineage>
</organism>
<feature type="transmembrane region" description="Helical" evidence="5">
    <location>
        <begin position="6"/>
        <end position="24"/>
    </location>
</feature>
<feature type="transmembrane region" description="Helical" evidence="5">
    <location>
        <begin position="242"/>
        <end position="260"/>
    </location>
</feature>
<gene>
    <name evidence="7" type="ORF">J2S15_002448</name>
</gene>
<feature type="transmembrane region" description="Helical" evidence="5">
    <location>
        <begin position="211"/>
        <end position="230"/>
    </location>
</feature>
<evidence type="ECO:0000256" key="3">
    <source>
        <dbReference type="ARBA" id="ARBA00022989"/>
    </source>
</evidence>
<keyword evidence="4 5" id="KW-0472">Membrane</keyword>
<name>A0ABU0E469_9FIRM</name>
<reference evidence="7 8" key="1">
    <citation type="submission" date="2023-07" db="EMBL/GenBank/DDBJ databases">
        <title>Genomic Encyclopedia of Type Strains, Phase IV (KMG-IV): sequencing the most valuable type-strain genomes for metagenomic binning, comparative biology and taxonomic classification.</title>
        <authorList>
            <person name="Goeker M."/>
        </authorList>
    </citation>
    <scope>NUCLEOTIDE SEQUENCE [LARGE SCALE GENOMIC DNA]</scope>
    <source>
        <strain evidence="7 8">DSM 16784</strain>
    </source>
</reference>
<dbReference type="Gene3D" id="1.20.1420.30">
    <property type="entry name" value="NCX, central ion-binding region"/>
    <property type="match status" value="1"/>
</dbReference>
<feature type="transmembrane region" description="Helical" evidence="5">
    <location>
        <begin position="127"/>
        <end position="147"/>
    </location>
</feature>
<feature type="transmembrane region" description="Helical" evidence="5">
    <location>
        <begin position="297"/>
        <end position="316"/>
    </location>
</feature>
<feature type="transmembrane region" description="Helical" evidence="5">
    <location>
        <begin position="72"/>
        <end position="90"/>
    </location>
</feature>
<protein>
    <submittedName>
        <fullName evidence="7">Cation:H+ antiporter</fullName>
    </submittedName>
</protein>